<dbReference type="WBParaSite" id="PSU_v2.g9530.t1">
    <property type="protein sequence ID" value="PSU_v2.g9530.t1"/>
    <property type="gene ID" value="PSU_v2.g9530"/>
</dbReference>
<dbReference type="InterPro" id="IPR023578">
    <property type="entry name" value="Ras_GEF_dom_sf"/>
</dbReference>
<evidence type="ECO:0000259" key="2">
    <source>
        <dbReference type="PROSITE" id="PS50212"/>
    </source>
</evidence>
<proteinExistence type="predicted"/>
<evidence type="ECO:0000256" key="1">
    <source>
        <dbReference type="PROSITE-ProRule" id="PRU00135"/>
    </source>
</evidence>
<feature type="domain" description="N-terminal Ras-GEF" evidence="2">
    <location>
        <begin position="33"/>
        <end position="159"/>
    </location>
</feature>
<organism evidence="3 4">
    <name type="scientific">Panagrolaimus superbus</name>
    <dbReference type="NCBI Taxonomy" id="310955"/>
    <lineage>
        <taxon>Eukaryota</taxon>
        <taxon>Metazoa</taxon>
        <taxon>Ecdysozoa</taxon>
        <taxon>Nematoda</taxon>
        <taxon>Chromadorea</taxon>
        <taxon>Rhabditida</taxon>
        <taxon>Tylenchina</taxon>
        <taxon>Panagrolaimomorpha</taxon>
        <taxon>Panagrolaimoidea</taxon>
        <taxon>Panagrolaimidae</taxon>
        <taxon>Panagrolaimus</taxon>
    </lineage>
</organism>
<dbReference type="GO" id="GO:0005085">
    <property type="term" value="F:guanyl-nucleotide exchange factor activity"/>
    <property type="evidence" value="ECO:0007669"/>
    <property type="project" value="UniProtKB-KW"/>
</dbReference>
<dbReference type="PANTHER" id="PTHR46793">
    <property type="entry name" value="1700018F24RIK PROTEIN-RELATED-RELATED"/>
    <property type="match status" value="1"/>
</dbReference>
<dbReference type="PANTHER" id="PTHR46793:SF3">
    <property type="entry name" value="RIKEN CDNA 4930596D02 GENE"/>
    <property type="match status" value="1"/>
</dbReference>
<keyword evidence="3" id="KW-1185">Reference proteome</keyword>
<keyword evidence="1" id="KW-0344">Guanine-nucleotide releasing factor</keyword>
<protein>
    <submittedName>
        <fullName evidence="4">N-terminal Ras-GEF domain-containing protein</fullName>
    </submittedName>
</protein>
<dbReference type="SUPFAM" id="SSF48366">
    <property type="entry name" value="Ras GEF"/>
    <property type="match status" value="1"/>
</dbReference>
<reference evidence="4" key="1">
    <citation type="submission" date="2022-11" db="UniProtKB">
        <authorList>
            <consortium name="WormBaseParasite"/>
        </authorList>
    </citation>
    <scope>IDENTIFICATION</scope>
</reference>
<dbReference type="AlphaFoldDB" id="A0A914ZB37"/>
<dbReference type="PROSITE" id="PS50212">
    <property type="entry name" value="RASGEF_NTER"/>
    <property type="match status" value="1"/>
</dbReference>
<evidence type="ECO:0000313" key="3">
    <source>
        <dbReference type="Proteomes" id="UP000887577"/>
    </source>
</evidence>
<dbReference type="InterPro" id="IPR000651">
    <property type="entry name" value="Ras-like_Gua-exchang_fac_N"/>
</dbReference>
<evidence type="ECO:0000313" key="4">
    <source>
        <dbReference type="WBParaSite" id="PSU_v2.g9530.t1"/>
    </source>
</evidence>
<dbReference type="CDD" id="cd06224">
    <property type="entry name" value="REM"/>
    <property type="match status" value="1"/>
</dbReference>
<sequence>MGNLELHYRPIDPDSHHLAPELGADHLQWETIRERIIKAGSTDRLTESLLGMDDKMDSRHFNVFFATFRAFARPHQILEKLISWFNELDSDENGGGSASAIAKQSSIKSILVCWTDMYSEDFYDNDGDFTMLTKLIDFAKTHGLSDLKQRARKIRERFRRIVEEGGLSSQLPSLDRYTFALGYNSKDYLYSQERAKMFDVGKDNCVQIAEQLTFWDAVSI</sequence>
<accession>A0A914ZB37</accession>
<dbReference type="Proteomes" id="UP000887577">
    <property type="component" value="Unplaced"/>
</dbReference>
<dbReference type="SMART" id="SM00229">
    <property type="entry name" value="RasGEFN"/>
    <property type="match status" value="1"/>
</dbReference>
<dbReference type="Gene3D" id="1.20.870.10">
    <property type="entry name" value="Son of sevenless (SoS) protein Chain: S domain 1"/>
    <property type="match status" value="1"/>
</dbReference>
<dbReference type="Pfam" id="PF00618">
    <property type="entry name" value="RasGEF_N"/>
    <property type="match status" value="1"/>
</dbReference>
<name>A0A914ZB37_9BILA</name>